<name>A0A7J6N063_PERCH</name>
<dbReference type="EMBL" id="JAAPAO010000017">
    <property type="protein sequence ID" value="KAF4677262.1"/>
    <property type="molecule type" value="Genomic_DNA"/>
</dbReference>
<dbReference type="PANTHER" id="PTHR19308">
    <property type="entry name" value="PHOSPHATIDYLCHOLINE TRANSFER PROTEIN"/>
    <property type="match status" value="1"/>
</dbReference>
<reference evidence="3 4" key="1">
    <citation type="submission" date="2020-04" db="EMBL/GenBank/DDBJ databases">
        <title>Perkinsus chesapeaki whole genome sequence.</title>
        <authorList>
            <person name="Bogema D.R."/>
        </authorList>
    </citation>
    <scope>NUCLEOTIDE SEQUENCE [LARGE SCALE GENOMIC DNA]</scope>
    <source>
        <strain evidence="3">ATCC PRA-425</strain>
    </source>
</reference>
<dbReference type="SUPFAM" id="SSF55961">
    <property type="entry name" value="Bet v1-like"/>
    <property type="match status" value="1"/>
</dbReference>
<evidence type="ECO:0000313" key="4">
    <source>
        <dbReference type="Proteomes" id="UP000591131"/>
    </source>
</evidence>
<evidence type="ECO:0000313" key="3">
    <source>
        <dbReference type="EMBL" id="KAF4677262.1"/>
    </source>
</evidence>
<keyword evidence="4" id="KW-1185">Reference proteome</keyword>
<dbReference type="Proteomes" id="UP000591131">
    <property type="component" value="Unassembled WGS sequence"/>
</dbReference>
<dbReference type="InterPro" id="IPR051213">
    <property type="entry name" value="START_lipid_transfer"/>
</dbReference>
<sequence length="382" mass="43006">MVWRLRHRHRGRGGGEVMDEPNGPTPVPNVLPRGYAATFNKYFVDGNRYSVKLKTPACVDDSPSRSFHSLCSSVAVPVQSSFVSAVSSPERSSSHPLEGPLFSSVNRSLSFLSVSPGSAGRSRLSHSPPQQQPPDECLILKEQAWQLSTQEVFGKPIENSHEFMIWRKEKECPDGSGMSMPCVKLVFQIPDIPADEVFEALSDKEWIGTWHEDVECAGDYTWSEFQFPPEGEPATGPGCERIDSKVWLTQYKLPGFAKTFGFKPREVAELRVCVKNIFGNPQMHIIAGSSIPVEHRKDCVPCTPGYERAHLFISCQLMEQTDTGTQLTMISHMDPNGVPQWVLNKIAHRKPREFCATLKVQLYKRRRQWASGRRMRRSRSSS</sequence>
<dbReference type="GO" id="GO:0005737">
    <property type="term" value="C:cytoplasm"/>
    <property type="evidence" value="ECO:0007669"/>
    <property type="project" value="UniProtKB-ARBA"/>
</dbReference>
<proteinExistence type="predicted"/>
<feature type="region of interest" description="Disordered" evidence="1">
    <location>
        <begin position="1"/>
        <end position="29"/>
    </location>
</feature>
<dbReference type="InterPro" id="IPR023393">
    <property type="entry name" value="START-like_dom_sf"/>
</dbReference>
<dbReference type="CDD" id="cd00177">
    <property type="entry name" value="START"/>
    <property type="match status" value="1"/>
</dbReference>
<dbReference type="PANTHER" id="PTHR19308:SF14">
    <property type="entry name" value="START DOMAIN-CONTAINING PROTEIN"/>
    <property type="match status" value="1"/>
</dbReference>
<accession>A0A7J6N063</accession>
<feature type="compositionally biased region" description="Basic residues" evidence="1">
    <location>
        <begin position="1"/>
        <end position="12"/>
    </location>
</feature>
<dbReference type="GO" id="GO:0008289">
    <property type="term" value="F:lipid binding"/>
    <property type="evidence" value="ECO:0007669"/>
    <property type="project" value="InterPro"/>
</dbReference>
<evidence type="ECO:0000256" key="1">
    <source>
        <dbReference type="SAM" id="MobiDB-lite"/>
    </source>
</evidence>
<dbReference type="InterPro" id="IPR002913">
    <property type="entry name" value="START_lipid-bd_dom"/>
</dbReference>
<organism evidence="3 4">
    <name type="scientific">Perkinsus chesapeaki</name>
    <name type="common">Clam parasite</name>
    <name type="synonym">Perkinsus andrewsi</name>
    <dbReference type="NCBI Taxonomy" id="330153"/>
    <lineage>
        <taxon>Eukaryota</taxon>
        <taxon>Sar</taxon>
        <taxon>Alveolata</taxon>
        <taxon>Perkinsozoa</taxon>
        <taxon>Perkinsea</taxon>
        <taxon>Perkinsida</taxon>
        <taxon>Perkinsidae</taxon>
        <taxon>Perkinsus</taxon>
    </lineage>
</organism>
<evidence type="ECO:0000259" key="2">
    <source>
        <dbReference type="PROSITE" id="PS50848"/>
    </source>
</evidence>
<protein>
    <recommendedName>
        <fullName evidence="2">START domain-containing protein</fullName>
    </recommendedName>
</protein>
<dbReference type="PROSITE" id="PS50848">
    <property type="entry name" value="START"/>
    <property type="match status" value="1"/>
</dbReference>
<feature type="domain" description="START" evidence="2">
    <location>
        <begin position="141"/>
        <end position="367"/>
    </location>
</feature>
<comment type="caution">
    <text evidence="3">The sequence shown here is derived from an EMBL/GenBank/DDBJ whole genome shotgun (WGS) entry which is preliminary data.</text>
</comment>
<dbReference type="Gene3D" id="3.30.530.20">
    <property type="match status" value="1"/>
</dbReference>
<dbReference type="AlphaFoldDB" id="A0A7J6N063"/>
<gene>
    <name evidence="3" type="ORF">FOL47_002501</name>
</gene>
<dbReference type="Pfam" id="PF01852">
    <property type="entry name" value="START"/>
    <property type="match status" value="1"/>
</dbReference>
<dbReference type="OrthoDB" id="438961at2759"/>